<dbReference type="RefSeq" id="WP_189259231.1">
    <property type="nucleotide sequence ID" value="NZ_BMRE01000068.1"/>
</dbReference>
<protein>
    <submittedName>
        <fullName evidence="1">Thiamine biosynthesis protein ThiS</fullName>
    </submittedName>
</protein>
<dbReference type="EMBL" id="BMRE01000068">
    <property type="protein sequence ID" value="GGU79058.1"/>
    <property type="molecule type" value="Genomic_DNA"/>
</dbReference>
<dbReference type="InterPro" id="IPR016155">
    <property type="entry name" value="Mopterin_synth/thiamin_S_b"/>
</dbReference>
<gene>
    <name evidence="1" type="ORF">GCM10010178_82510</name>
</gene>
<dbReference type="Gene3D" id="3.10.20.30">
    <property type="match status" value="1"/>
</dbReference>
<name>A0ABQ2VC72_9PSEU</name>
<reference evidence="2" key="1">
    <citation type="journal article" date="2019" name="Int. J. Syst. Evol. Microbiol.">
        <title>The Global Catalogue of Microorganisms (GCM) 10K type strain sequencing project: providing services to taxonomists for standard genome sequencing and annotation.</title>
        <authorList>
            <consortium name="The Broad Institute Genomics Platform"/>
            <consortium name="The Broad Institute Genome Sequencing Center for Infectious Disease"/>
            <person name="Wu L."/>
            <person name="Ma J."/>
        </authorList>
    </citation>
    <scope>NUCLEOTIDE SEQUENCE [LARGE SCALE GENOMIC DNA]</scope>
    <source>
        <strain evidence="2">JCM 3296</strain>
    </source>
</reference>
<comment type="caution">
    <text evidence="1">The sequence shown here is derived from an EMBL/GenBank/DDBJ whole genome shotgun (WGS) entry which is preliminary data.</text>
</comment>
<sequence length="66" mass="6512">MKARVNGTSRDLADGTSVAAVVSLVGAPDKGVAVALDGAVVPRALWEKTIVPDGGVVEVLTAVQGG</sequence>
<accession>A0ABQ2VC72</accession>
<dbReference type="PANTHER" id="PTHR34472">
    <property type="entry name" value="SULFUR CARRIER PROTEIN THIS"/>
    <property type="match status" value="1"/>
</dbReference>
<dbReference type="PANTHER" id="PTHR34472:SF1">
    <property type="entry name" value="SULFUR CARRIER PROTEIN THIS"/>
    <property type="match status" value="1"/>
</dbReference>
<dbReference type="Pfam" id="PF02597">
    <property type="entry name" value="ThiS"/>
    <property type="match status" value="1"/>
</dbReference>
<dbReference type="NCBIfam" id="TIGR01683">
    <property type="entry name" value="thiS"/>
    <property type="match status" value="1"/>
</dbReference>
<keyword evidence="2" id="KW-1185">Reference proteome</keyword>
<dbReference type="InterPro" id="IPR003749">
    <property type="entry name" value="ThiS/MoaD-like"/>
</dbReference>
<dbReference type="CDD" id="cd00565">
    <property type="entry name" value="Ubl_ThiS"/>
    <property type="match status" value="1"/>
</dbReference>
<organism evidence="1 2">
    <name type="scientific">Lentzea flava</name>
    <dbReference type="NCBI Taxonomy" id="103732"/>
    <lineage>
        <taxon>Bacteria</taxon>
        <taxon>Bacillati</taxon>
        <taxon>Actinomycetota</taxon>
        <taxon>Actinomycetes</taxon>
        <taxon>Pseudonocardiales</taxon>
        <taxon>Pseudonocardiaceae</taxon>
        <taxon>Lentzea</taxon>
    </lineage>
</organism>
<dbReference type="Proteomes" id="UP000649573">
    <property type="component" value="Unassembled WGS sequence"/>
</dbReference>
<proteinExistence type="predicted"/>
<evidence type="ECO:0000313" key="1">
    <source>
        <dbReference type="EMBL" id="GGU79058.1"/>
    </source>
</evidence>
<dbReference type="InterPro" id="IPR012675">
    <property type="entry name" value="Beta-grasp_dom_sf"/>
</dbReference>
<dbReference type="InterPro" id="IPR010035">
    <property type="entry name" value="Thi_S"/>
</dbReference>
<dbReference type="SUPFAM" id="SSF54285">
    <property type="entry name" value="MoaD/ThiS"/>
    <property type="match status" value="1"/>
</dbReference>
<evidence type="ECO:0000313" key="2">
    <source>
        <dbReference type="Proteomes" id="UP000649573"/>
    </source>
</evidence>